<dbReference type="EMBL" id="BSTK01000002">
    <property type="protein sequence ID" value="GLY83593.1"/>
    <property type="molecule type" value="Genomic_DNA"/>
</dbReference>
<dbReference type="Proteomes" id="UP001165074">
    <property type="component" value="Unassembled WGS sequence"/>
</dbReference>
<feature type="transmembrane region" description="Helical" evidence="7">
    <location>
        <begin position="350"/>
        <end position="371"/>
    </location>
</feature>
<dbReference type="SUPFAM" id="SSF82866">
    <property type="entry name" value="Multidrug efflux transporter AcrB transmembrane domain"/>
    <property type="match status" value="2"/>
</dbReference>
<evidence type="ECO:0000256" key="1">
    <source>
        <dbReference type="ARBA" id="ARBA00004651"/>
    </source>
</evidence>
<feature type="transmembrane region" description="Helical" evidence="7">
    <location>
        <begin position="628"/>
        <end position="652"/>
    </location>
</feature>
<feature type="transmembrane region" description="Helical" evidence="7">
    <location>
        <begin position="413"/>
        <end position="431"/>
    </location>
</feature>
<feature type="transmembrane region" description="Helical" evidence="7">
    <location>
        <begin position="681"/>
        <end position="700"/>
    </location>
</feature>
<evidence type="ECO:0000256" key="6">
    <source>
        <dbReference type="SAM" id="MobiDB-lite"/>
    </source>
</evidence>
<keyword evidence="4 7" id="KW-1133">Transmembrane helix</keyword>
<reference evidence="9" key="1">
    <citation type="submission" date="2023-03" db="EMBL/GenBank/DDBJ databases">
        <title>Actinoallomurus iriomotensis NBRC 103684.</title>
        <authorList>
            <person name="Ichikawa N."/>
            <person name="Sato H."/>
            <person name="Tonouchi N."/>
        </authorList>
    </citation>
    <scope>NUCLEOTIDE SEQUENCE</scope>
    <source>
        <strain evidence="9">NBRC 103684</strain>
    </source>
</reference>
<feature type="transmembrane region" description="Helical" evidence="7">
    <location>
        <begin position="266"/>
        <end position="288"/>
    </location>
</feature>
<dbReference type="PANTHER" id="PTHR33406">
    <property type="entry name" value="MEMBRANE PROTEIN MJ1562-RELATED"/>
    <property type="match status" value="1"/>
</dbReference>
<dbReference type="InterPro" id="IPR004869">
    <property type="entry name" value="MMPL_dom"/>
</dbReference>
<dbReference type="InterPro" id="IPR000731">
    <property type="entry name" value="SSD"/>
</dbReference>
<accession>A0A9W6RXU8</accession>
<feature type="transmembrane region" description="Helical" evidence="7">
    <location>
        <begin position="31"/>
        <end position="52"/>
    </location>
</feature>
<comment type="caution">
    <text evidence="9">The sequence shown here is derived from an EMBL/GenBank/DDBJ whole genome shotgun (WGS) entry which is preliminary data.</text>
</comment>
<keyword evidence="5 7" id="KW-0472">Membrane</keyword>
<dbReference type="PANTHER" id="PTHR33406:SF13">
    <property type="entry name" value="MEMBRANE PROTEIN YDFJ"/>
    <property type="match status" value="1"/>
</dbReference>
<keyword evidence="2" id="KW-1003">Cell membrane</keyword>
<comment type="subcellular location">
    <subcellularLocation>
        <location evidence="1">Cell membrane</location>
        <topology evidence="1">Multi-pass membrane protein</topology>
    </subcellularLocation>
</comment>
<dbReference type="GO" id="GO:0005886">
    <property type="term" value="C:plasma membrane"/>
    <property type="evidence" value="ECO:0007669"/>
    <property type="project" value="UniProtKB-SubCell"/>
</dbReference>
<evidence type="ECO:0000256" key="5">
    <source>
        <dbReference type="ARBA" id="ARBA00023136"/>
    </source>
</evidence>
<evidence type="ECO:0000256" key="2">
    <source>
        <dbReference type="ARBA" id="ARBA00022475"/>
    </source>
</evidence>
<gene>
    <name evidence="9" type="ORF">Airi02_015230</name>
</gene>
<evidence type="ECO:0000256" key="7">
    <source>
        <dbReference type="SAM" id="Phobius"/>
    </source>
</evidence>
<dbReference type="AlphaFoldDB" id="A0A9W6RXU8"/>
<feature type="transmembrane region" description="Helical" evidence="7">
    <location>
        <begin position="595"/>
        <end position="616"/>
    </location>
</feature>
<feature type="transmembrane region" description="Helical" evidence="7">
    <location>
        <begin position="706"/>
        <end position="725"/>
    </location>
</feature>
<dbReference type="InterPro" id="IPR050545">
    <property type="entry name" value="Mycobact_MmpL"/>
</dbReference>
<keyword evidence="10" id="KW-1185">Reference proteome</keyword>
<proteinExistence type="predicted"/>
<keyword evidence="3 7" id="KW-0812">Transmembrane</keyword>
<dbReference type="Gene3D" id="1.20.1640.10">
    <property type="entry name" value="Multidrug efflux transporter AcrB transmembrane domain"/>
    <property type="match status" value="2"/>
</dbReference>
<name>A0A9W6RXU8_9ACTN</name>
<organism evidence="9 10">
    <name type="scientific">Actinoallomurus iriomotensis</name>
    <dbReference type="NCBI Taxonomy" id="478107"/>
    <lineage>
        <taxon>Bacteria</taxon>
        <taxon>Bacillati</taxon>
        <taxon>Actinomycetota</taxon>
        <taxon>Actinomycetes</taxon>
        <taxon>Streptosporangiales</taxon>
        <taxon>Thermomonosporaceae</taxon>
        <taxon>Actinoallomurus</taxon>
    </lineage>
</organism>
<feature type="transmembrane region" description="Helical" evidence="7">
    <location>
        <begin position="565"/>
        <end position="583"/>
    </location>
</feature>
<dbReference type="Pfam" id="PF03176">
    <property type="entry name" value="MMPL"/>
    <property type="match status" value="2"/>
</dbReference>
<dbReference type="RefSeq" id="WP_285568091.1">
    <property type="nucleotide sequence ID" value="NZ_BSTK01000002.1"/>
</dbReference>
<evidence type="ECO:0000313" key="9">
    <source>
        <dbReference type="EMBL" id="GLY83593.1"/>
    </source>
</evidence>
<evidence type="ECO:0000313" key="10">
    <source>
        <dbReference type="Proteomes" id="UP001165074"/>
    </source>
</evidence>
<evidence type="ECO:0000259" key="8">
    <source>
        <dbReference type="PROSITE" id="PS50156"/>
    </source>
</evidence>
<feature type="region of interest" description="Disordered" evidence="6">
    <location>
        <begin position="747"/>
        <end position="772"/>
    </location>
</feature>
<evidence type="ECO:0000256" key="3">
    <source>
        <dbReference type="ARBA" id="ARBA00022692"/>
    </source>
</evidence>
<feature type="transmembrane region" description="Helical" evidence="7">
    <location>
        <begin position="323"/>
        <end position="344"/>
    </location>
</feature>
<feature type="domain" description="SSD" evidence="8">
    <location>
        <begin position="237"/>
        <end position="373"/>
    </location>
</feature>
<protein>
    <submittedName>
        <fullName evidence="9">Membrane protein</fullName>
    </submittedName>
</protein>
<sequence length="772" mass="82032">MKASQPGTADRSHFTHSALFRCGVAAAENRWAVLSIWGFLALAALALLPSLLHSLGSPPLSVRGAESARTTKALQRDMPVLGTEQLLLVFHSDRLTAGDPIYRSTVDGTQETLMRQPGVIITKAFPAAGGDVSAPHPIGLFEVRGLSYRDPHNSYVFVSTYGDDRERLARYPAQRAAVERAARQASGGRVSAFLVGETPANADVRTLEISSVRVVEGVAIVLSFLVLWIGLGALGAAALTLVLSAATILTALGVIRVLDQVTTFDVFVLTAVSVVGLGIGIDYALLIVSRFREEVAAAPAARRGGADCARAAGIAVATAGRTVVYSAVIVAAAAASLFIVKVSIFAELALATLIVIVVALAGSVTLLPAALSVRPGLLDAGTLPWRRGRPYEATFSDDGRWARWAGHLMRRPWPYLIVITALLLLCAAPALRLRLGADLQRSALSRTPTGTGIAVLEADSFAGAEGTLIVDVRRPPGGPAPDVTRLATALERDRQVDAVAVGGTRFASVLLVVPREAPDSPRTAALVRRVRGEIAPANVPRSSPVLVGGVSALLVDAHDELVRKLWWVLALVLVSTLLIFAALMRSVLIPLKAVVMNLLTCGSTLGLLVVTFQFGMGERVLGFHGDGIIQVYLPLLLFAIVFGLSTDYEVFLVRRIQEIHRRTGDNTASVAAGVQRTARPIFVAAAVLVAVCVALLPSPVVELKEFGFALLVAIVIDATIVRLVLVPALMRVLGRWNWWWPRPLRTAPPDRPPVPPRTVAAASPESRSLTER</sequence>
<feature type="transmembrane region" description="Helical" evidence="7">
    <location>
        <begin position="218"/>
        <end position="246"/>
    </location>
</feature>
<dbReference type="PROSITE" id="PS50156">
    <property type="entry name" value="SSD"/>
    <property type="match status" value="1"/>
</dbReference>
<evidence type="ECO:0000256" key="4">
    <source>
        <dbReference type="ARBA" id="ARBA00022989"/>
    </source>
</evidence>